<dbReference type="InterPro" id="IPR015500">
    <property type="entry name" value="Peptidase_S8_subtilisin-rel"/>
</dbReference>
<evidence type="ECO:0000256" key="1">
    <source>
        <dbReference type="ARBA" id="ARBA00022670"/>
    </source>
</evidence>
<dbReference type="PROSITE" id="PS00137">
    <property type="entry name" value="SUBTILASE_HIS"/>
    <property type="match status" value="1"/>
</dbReference>
<dbReference type="PRINTS" id="PR00723">
    <property type="entry name" value="SUBTILISIN"/>
</dbReference>
<dbReference type="GO" id="GO:0016485">
    <property type="term" value="P:protein processing"/>
    <property type="evidence" value="ECO:0007669"/>
    <property type="project" value="TreeGrafter"/>
</dbReference>
<dbReference type="PROSITE" id="PS51892">
    <property type="entry name" value="SUBTILASE"/>
    <property type="match status" value="1"/>
</dbReference>
<evidence type="ECO:0000313" key="9">
    <source>
        <dbReference type="Proteomes" id="UP000002139"/>
    </source>
</evidence>
<proteinExistence type="inferred from homology"/>
<dbReference type="AlphaFoldDB" id="A9ERR1"/>
<dbReference type="RefSeq" id="WP_012239758.1">
    <property type="nucleotide sequence ID" value="NC_010162.1"/>
</dbReference>
<dbReference type="PROSITE" id="PS00136">
    <property type="entry name" value="SUBTILASE_ASP"/>
    <property type="match status" value="1"/>
</dbReference>
<keyword evidence="3 5" id="KW-0720">Serine protease</keyword>
<dbReference type="InterPro" id="IPR036852">
    <property type="entry name" value="Peptidase_S8/S53_dom_sf"/>
</dbReference>
<feature type="active site" description="Charge relay system" evidence="4 5">
    <location>
        <position position="471"/>
    </location>
</feature>
<dbReference type="HOGENOM" id="CLU_011263_10_1_7"/>
<protein>
    <submittedName>
        <fullName evidence="8">Predicted subtilisin like protease</fullName>
    </submittedName>
</protein>
<keyword evidence="1 5" id="KW-0645">Protease</keyword>
<dbReference type="GO" id="GO:0004252">
    <property type="term" value="F:serine-type endopeptidase activity"/>
    <property type="evidence" value="ECO:0007669"/>
    <property type="project" value="UniProtKB-UniRule"/>
</dbReference>
<feature type="domain" description="Peptidase S8/S53" evidence="7">
    <location>
        <begin position="216"/>
        <end position="512"/>
    </location>
</feature>
<dbReference type="InterPro" id="IPR023828">
    <property type="entry name" value="Peptidase_S8_Ser-AS"/>
</dbReference>
<dbReference type="InterPro" id="IPR000209">
    <property type="entry name" value="Peptidase_S8/S53_dom"/>
</dbReference>
<dbReference type="Pfam" id="PF00082">
    <property type="entry name" value="Peptidase_S8"/>
    <property type="match status" value="1"/>
</dbReference>
<dbReference type="Gene3D" id="3.40.50.200">
    <property type="entry name" value="Peptidase S8/S53 domain"/>
    <property type="match status" value="1"/>
</dbReference>
<dbReference type="GO" id="GO:0016020">
    <property type="term" value="C:membrane"/>
    <property type="evidence" value="ECO:0007669"/>
    <property type="project" value="TreeGrafter"/>
</dbReference>
<gene>
    <name evidence="8" type="ordered locus">sce7150</name>
</gene>
<evidence type="ECO:0000256" key="5">
    <source>
        <dbReference type="PROSITE-ProRule" id="PRU01240"/>
    </source>
</evidence>
<dbReference type="Proteomes" id="UP000002139">
    <property type="component" value="Chromosome"/>
</dbReference>
<evidence type="ECO:0000256" key="4">
    <source>
        <dbReference type="PIRSR" id="PIRSR615500-1"/>
    </source>
</evidence>
<evidence type="ECO:0000313" key="8">
    <source>
        <dbReference type="EMBL" id="CAN97319.1"/>
    </source>
</evidence>
<dbReference type="CDD" id="cd07498">
    <property type="entry name" value="Peptidases_S8_15"/>
    <property type="match status" value="1"/>
</dbReference>
<evidence type="ECO:0000259" key="7">
    <source>
        <dbReference type="Pfam" id="PF00082"/>
    </source>
</evidence>
<dbReference type="InterPro" id="IPR022398">
    <property type="entry name" value="Peptidase_S8_His-AS"/>
</dbReference>
<organism evidence="8 9">
    <name type="scientific">Sorangium cellulosum (strain So ce56)</name>
    <name type="common">Polyangium cellulosum (strain So ce56)</name>
    <dbReference type="NCBI Taxonomy" id="448385"/>
    <lineage>
        <taxon>Bacteria</taxon>
        <taxon>Pseudomonadati</taxon>
        <taxon>Myxococcota</taxon>
        <taxon>Polyangia</taxon>
        <taxon>Polyangiales</taxon>
        <taxon>Polyangiaceae</taxon>
        <taxon>Sorangium</taxon>
    </lineage>
</organism>
<evidence type="ECO:0000256" key="3">
    <source>
        <dbReference type="ARBA" id="ARBA00022825"/>
    </source>
</evidence>
<name>A9ERR1_SORC5</name>
<dbReference type="STRING" id="448385.sce7150"/>
<dbReference type="SUPFAM" id="SSF52743">
    <property type="entry name" value="Subtilisin-like"/>
    <property type="match status" value="1"/>
</dbReference>
<dbReference type="EMBL" id="AM746676">
    <property type="protein sequence ID" value="CAN97319.1"/>
    <property type="molecule type" value="Genomic_DNA"/>
</dbReference>
<dbReference type="BioCyc" id="SCEL448385:SCE_RS36645-MONOMER"/>
<evidence type="ECO:0000256" key="2">
    <source>
        <dbReference type="ARBA" id="ARBA00022801"/>
    </source>
</evidence>
<dbReference type="OrthoDB" id="5392553at2"/>
<evidence type="ECO:0000256" key="6">
    <source>
        <dbReference type="RuleBase" id="RU003355"/>
    </source>
</evidence>
<keyword evidence="2 5" id="KW-0378">Hydrolase</keyword>
<dbReference type="InterPro" id="IPR023827">
    <property type="entry name" value="Peptidase_S8_Asp-AS"/>
</dbReference>
<comment type="similarity">
    <text evidence="5 6">Belongs to the peptidase S8 family.</text>
</comment>
<dbReference type="InterPro" id="IPR034054">
    <property type="entry name" value="Pep_S8_PrcA"/>
</dbReference>
<feature type="active site" description="Charge relay system" evidence="4 5">
    <location>
        <position position="263"/>
    </location>
</feature>
<dbReference type="eggNOG" id="COG1404">
    <property type="taxonomic scope" value="Bacteria"/>
</dbReference>
<accession>A9ERR1</accession>
<dbReference type="KEGG" id="scl:sce7150"/>
<sequence>MYEYRYGGQQAKARKLEPASEYVAVRIPHTELESLEALEGTLEQLPEAKRVILFEGEGLLVVKPSDQAAGGALREKVLESLDDTTRVLAEDRVLKDTTGEPVVYTDKVYVRFAPDAAESEVDAILAGQPIAERASAGLHGNSFILTVGPDVGAGVFRIANELLDDPRVEAAHPELLRESKRREATANQWHLRKITVGGVGIDQHCNAMEAWVMTRGKGITIALIDDGVDTDHPEFAVEGKVVHPFDATLQLDDARPKRRSDMHGTACAGVACAAGIDRASGVAPDANLMPIRLASGLGSMAELKAFRWAVDHHADVISCSWGPTDGEWWNAADPLHDEEYPIPDSFREAMEYALTKGRGGKGCVVVWAAGNGNESVDNDGYASHPQVVAVAACNDRGKRSVYSDYGAAVWCAFPSGDFEHPEVDHPAPLTPGIWTTDRRGAQGYNKGHLRAGDNALGDADGNYTATFGGTSSACPGIAGMAALMLSVNPRLRGADVRELIKLACVRIDAGGGAYDATGHSKFYGFGRPDAAVAVQLARDFNPGG</sequence>
<dbReference type="PANTHER" id="PTHR42884:SF14">
    <property type="entry name" value="NEUROENDOCRINE CONVERTASE 1"/>
    <property type="match status" value="1"/>
</dbReference>
<keyword evidence="9" id="KW-1185">Reference proteome</keyword>
<reference evidence="8 9" key="1">
    <citation type="journal article" date="2007" name="Nat. Biotechnol.">
        <title>Complete genome sequence of the myxobacterium Sorangium cellulosum.</title>
        <authorList>
            <person name="Schneiker S."/>
            <person name="Perlova O."/>
            <person name="Kaiser O."/>
            <person name="Gerth K."/>
            <person name="Alici A."/>
            <person name="Altmeyer M.O."/>
            <person name="Bartels D."/>
            <person name="Bekel T."/>
            <person name="Beyer S."/>
            <person name="Bode E."/>
            <person name="Bode H.B."/>
            <person name="Bolten C.J."/>
            <person name="Choudhuri J.V."/>
            <person name="Doss S."/>
            <person name="Elnakady Y.A."/>
            <person name="Frank B."/>
            <person name="Gaigalat L."/>
            <person name="Goesmann A."/>
            <person name="Groeger C."/>
            <person name="Gross F."/>
            <person name="Jelsbak L."/>
            <person name="Jelsbak L."/>
            <person name="Kalinowski J."/>
            <person name="Kegler C."/>
            <person name="Knauber T."/>
            <person name="Konietzny S."/>
            <person name="Kopp M."/>
            <person name="Krause L."/>
            <person name="Krug D."/>
            <person name="Linke B."/>
            <person name="Mahmud T."/>
            <person name="Martinez-Arias R."/>
            <person name="McHardy A.C."/>
            <person name="Merai M."/>
            <person name="Meyer F."/>
            <person name="Mormann S."/>
            <person name="Munoz-Dorado J."/>
            <person name="Perez J."/>
            <person name="Pradella S."/>
            <person name="Rachid S."/>
            <person name="Raddatz G."/>
            <person name="Rosenau F."/>
            <person name="Rueckert C."/>
            <person name="Sasse F."/>
            <person name="Scharfe M."/>
            <person name="Schuster S.C."/>
            <person name="Suen G."/>
            <person name="Treuner-Lange A."/>
            <person name="Velicer G.J."/>
            <person name="Vorholter F.-J."/>
            <person name="Weissman K.J."/>
            <person name="Welch R.D."/>
            <person name="Wenzel S.C."/>
            <person name="Whitworth D.E."/>
            <person name="Wilhelm S."/>
            <person name="Wittmann C."/>
            <person name="Bloecker H."/>
            <person name="Puehler A."/>
            <person name="Mueller R."/>
        </authorList>
    </citation>
    <scope>NUCLEOTIDE SEQUENCE [LARGE SCALE GENOMIC DNA]</scope>
    <source>
        <strain evidence="9">So ce56</strain>
    </source>
</reference>
<dbReference type="PROSITE" id="PS00138">
    <property type="entry name" value="SUBTILASE_SER"/>
    <property type="match status" value="1"/>
</dbReference>
<feature type="active site" description="Charge relay system" evidence="4 5">
    <location>
        <position position="225"/>
    </location>
</feature>
<dbReference type="PANTHER" id="PTHR42884">
    <property type="entry name" value="PROPROTEIN CONVERTASE SUBTILISIN/KEXIN-RELATED"/>
    <property type="match status" value="1"/>
</dbReference>